<dbReference type="RefSeq" id="WP_184678651.1">
    <property type="nucleotide sequence ID" value="NZ_JACHGY010000001.1"/>
</dbReference>
<keyword evidence="1" id="KW-1133">Transmembrane helix</keyword>
<dbReference type="Proteomes" id="UP000541810">
    <property type="component" value="Unassembled WGS sequence"/>
</dbReference>
<dbReference type="AlphaFoldDB" id="A0A7X0LMM0"/>
<reference evidence="3 4" key="1">
    <citation type="submission" date="2020-08" db="EMBL/GenBank/DDBJ databases">
        <title>Genomic Encyclopedia of Type Strains, Phase IV (KMG-IV): sequencing the most valuable type-strain genomes for metagenomic binning, comparative biology and taxonomic classification.</title>
        <authorList>
            <person name="Goeker M."/>
        </authorList>
    </citation>
    <scope>NUCLEOTIDE SEQUENCE [LARGE SCALE GENOMIC DNA]</scope>
    <source>
        <strain evidence="3 4">DSM 103725</strain>
    </source>
</reference>
<feature type="transmembrane region" description="Helical" evidence="1">
    <location>
        <begin position="387"/>
        <end position="409"/>
    </location>
</feature>
<keyword evidence="1" id="KW-0472">Membrane</keyword>
<feature type="chain" id="PRO_5030611919" description="DUF2330 domain-containing protein" evidence="2">
    <location>
        <begin position="21"/>
        <end position="786"/>
    </location>
</feature>
<sequence length="786" mass="86283">MSRVLCFVLGCWLIAGAALAQLDEVRLDIEQGYLGLDGYVRPGTWTPIRLSVDNLAADDRDVIFRWEHRDEDGDRVSAERLATLTRQRDDQPVWLYAAVPMTVDRDTRWNLRAVDAESGELLAAASVQPNDEFLLRNSEQLIAVTSTADLGLNDYQRHTTQQAPVKLVRGLSLPRLPDRWQGLEALSAFVWTQDLGGDPADPLQVSEAALLSLREWVMRGGHLVVMLPEVGQTWTSSPLADMLPVTTGQLRQRESTDWPFQDWIGTGRDSVQPLTITNFNVGQDDPRATVVLRDDAGEPVVVAGRYGFGRVTVIGMDLTSASARSSAVFSSQQRLWNHVFNWRFPVLTEAVTEGEIRANRLFEASRVSASVNLIGFVPERIAMSGTVGALLLGAIFLFGLYWLVAGWLIQPILKSKGLSRFSWVGFVALVAVFAGIAWAGAAVLRPGGENVSHVTVLDYDGNSGVARGRAFVSIFVPDFGTSEVATDSPRINALATPVHNLISSPGFSPEAAETGFVDTQRYSLDAAQPDAVDVPVRSTSKQFMLDYLGPVDGDMPGLAKPFSIGVSDPIVADDVGWPTGEVRHTLPGTLSNVRVIYCPGERVDQFGNVRQLPPQVWSYVNAAGENRWSPDEPLVLAGRPDAKDREVLYAPFRRWPQINSERDWKGEGFLGRRLGEQKGPGLGNLGGGGTAPADESVIARHFELLTFFDALPPPDVKRDPDKAQLKQGYVLTRLLGQRMDLTPLTQGRRVIILAHLRDSPLPVPLTLDGQTPSSQGWTVVRWVYDF</sequence>
<evidence type="ECO:0000313" key="3">
    <source>
        <dbReference type="EMBL" id="MBB6431163.1"/>
    </source>
</evidence>
<evidence type="ECO:0008006" key="5">
    <source>
        <dbReference type="Google" id="ProtNLM"/>
    </source>
</evidence>
<organism evidence="3 4">
    <name type="scientific">Algisphaera agarilytica</name>
    <dbReference type="NCBI Taxonomy" id="1385975"/>
    <lineage>
        <taxon>Bacteria</taxon>
        <taxon>Pseudomonadati</taxon>
        <taxon>Planctomycetota</taxon>
        <taxon>Phycisphaerae</taxon>
        <taxon>Phycisphaerales</taxon>
        <taxon>Phycisphaeraceae</taxon>
        <taxon>Algisphaera</taxon>
    </lineage>
</organism>
<protein>
    <recommendedName>
        <fullName evidence="5">DUF2330 domain-containing protein</fullName>
    </recommendedName>
</protein>
<proteinExistence type="predicted"/>
<keyword evidence="4" id="KW-1185">Reference proteome</keyword>
<keyword evidence="2" id="KW-0732">Signal</keyword>
<keyword evidence="1" id="KW-0812">Transmembrane</keyword>
<evidence type="ECO:0000256" key="2">
    <source>
        <dbReference type="SAM" id="SignalP"/>
    </source>
</evidence>
<evidence type="ECO:0000313" key="4">
    <source>
        <dbReference type="Proteomes" id="UP000541810"/>
    </source>
</evidence>
<gene>
    <name evidence="3" type="ORF">HNQ40_002969</name>
</gene>
<feature type="transmembrane region" description="Helical" evidence="1">
    <location>
        <begin position="421"/>
        <end position="444"/>
    </location>
</feature>
<dbReference type="SUPFAM" id="SSF52317">
    <property type="entry name" value="Class I glutamine amidotransferase-like"/>
    <property type="match status" value="1"/>
</dbReference>
<dbReference type="Gene3D" id="3.40.50.880">
    <property type="match status" value="1"/>
</dbReference>
<evidence type="ECO:0000256" key="1">
    <source>
        <dbReference type="SAM" id="Phobius"/>
    </source>
</evidence>
<dbReference type="InterPro" id="IPR029062">
    <property type="entry name" value="Class_I_gatase-like"/>
</dbReference>
<dbReference type="EMBL" id="JACHGY010000001">
    <property type="protein sequence ID" value="MBB6431163.1"/>
    <property type="molecule type" value="Genomic_DNA"/>
</dbReference>
<comment type="caution">
    <text evidence="3">The sequence shown here is derived from an EMBL/GenBank/DDBJ whole genome shotgun (WGS) entry which is preliminary data.</text>
</comment>
<name>A0A7X0LMM0_9BACT</name>
<accession>A0A7X0LMM0</accession>
<feature type="signal peptide" evidence="2">
    <location>
        <begin position="1"/>
        <end position="20"/>
    </location>
</feature>